<dbReference type="InterPro" id="IPR001667">
    <property type="entry name" value="DDH_dom"/>
</dbReference>
<name>A0A1T4JWU9_9FIRM</name>
<evidence type="ECO:0000259" key="1">
    <source>
        <dbReference type="Pfam" id="PF01368"/>
    </source>
</evidence>
<gene>
    <name evidence="3" type="ORF">SAMN02745973_00163</name>
</gene>
<dbReference type="InterPro" id="IPR051319">
    <property type="entry name" value="Oligoribo/pAp-PDE_c-di-AMP_PDE"/>
</dbReference>
<reference evidence="3 4" key="1">
    <citation type="submission" date="2017-02" db="EMBL/GenBank/DDBJ databases">
        <authorList>
            <person name="Peterson S.W."/>
        </authorList>
    </citation>
    <scope>NUCLEOTIDE SEQUENCE [LARGE SCALE GENOMIC DNA]</scope>
    <source>
        <strain evidence="3 4">DSM 15102</strain>
    </source>
</reference>
<dbReference type="InterPro" id="IPR038763">
    <property type="entry name" value="DHH_sf"/>
</dbReference>
<evidence type="ECO:0000259" key="2">
    <source>
        <dbReference type="Pfam" id="PF02272"/>
    </source>
</evidence>
<dbReference type="RefSeq" id="WP_159454621.1">
    <property type="nucleotide sequence ID" value="NZ_FUWV01000001.1"/>
</dbReference>
<proteinExistence type="predicted"/>
<keyword evidence="4" id="KW-1185">Reference proteome</keyword>
<dbReference type="InterPro" id="IPR003156">
    <property type="entry name" value="DHHA1_dom"/>
</dbReference>
<dbReference type="Gene3D" id="3.90.1640.10">
    <property type="entry name" value="inorganic pyrophosphatase (n-terminal core)"/>
    <property type="match status" value="1"/>
</dbReference>
<dbReference type="EMBL" id="FUWV01000001">
    <property type="protein sequence ID" value="SJZ34505.1"/>
    <property type="molecule type" value="Genomic_DNA"/>
</dbReference>
<evidence type="ECO:0000313" key="4">
    <source>
        <dbReference type="Proteomes" id="UP000196365"/>
    </source>
</evidence>
<evidence type="ECO:0000313" key="3">
    <source>
        <dbReference type="EMBL" id="SJZ34505.1"/>
    </source>
</evidence>
<organism evidence="3 4">
    <name type="scientific">Garciella nitratireducens DSM 15102</name>
    <dbReference type="NCBI Taxonomy" id="1121911"/>
    <lineage>
        <taxon>Bacteria</taxon>
        <taxon>Bacillati</taxon>
        <taxon>Bacillota</taxon>
        <taxon>Clostridia</taxon>
        <taxon>Eubacteriales</taxon>
        <taxon>Eubacteriaceae</taxon>
        <taxon>Garciella</taxon>
    </lineage>
</organism>
<protein>
    <submittedName>
        <fullName evidence="3">Phosphoesterase RecJ domain-containing protein</fullName>
    </submittedName>
</protein>
<dbReference type="AlphaFoldDB" id="A0A1T4JWU9"/>
<accession>A0A1T4JWU9</accession>
<feature type="domain" description="DHHA1" evidence="2">
    <location>
        <begin position="231"/>
        <end position="314"/>
    </location>
</feature>
<sequence>MDMIKNIINGIQKNHNFLLTTHLSPDGDALGSIIALGLALEKLNKKVDYYIDPSIPEKFNFLPKIQNLSCNVLDKQYEIGIILDCGDINHLYDRTILKKCNTIINIDHHINNQNYGNMNYINSKAGATGEIIYEIIEFLGVELDHNISKALYTAIVTDTGNFKYSNVTSKTHYIVSELLRIPIDAWKINKKLFDEYPRSKIFLVKRAIDNLQFLLGGRLAIIVITQDDLKDIGCSPKEIEGIINIARNIIGVEVAILLKETASNEFKISFRSNEYVDVGEIALRLGGGGHSRASGCIMHGNRDEIISILKGIVEKKL</sequence>
<dbReference type="PANTHER" id="PTHR47618:SF1">
    <property type="entry name" value="BIFUNCTIONAL OLIGORIBONUCLEASE AND PAP PHOSPHATASE NRNA"/>
    <property type="match status" value="1"/>
</dbReference>
<feature type="domain" description="DDH" evidence="1">
    <location>
        <begin position="17"/>
        <end position="155"/>
    </location>
</feature>
<dbReference type="GO" id="GO:0003676">
    <property type="term" value="F:nucleic acid binding"/>
    <property type="evidence" value="ECO:0007669"/>
    <property type="project" value="InterPro"/>
</dbReference>
<dbReference type="Pfam" id="PF02272">
    <property type="entry name" value="DHHA1"/>
    <property type="match status" value="1"/>
</dbReference>
<dbReference type="Proteomes" id="UP000196365">
    <property type="component" value="Unassembled WGS sequence"/>
</dbReference>
<dbReference type="PANTHER" id="PTHR47618">
    <property type="entry name" value="BIFUNCTIONAL OLIGORIBONUCLEASE AND PAP PHOSPHATASE NRNA"/>
    <property type="match status" value="1"/>
</dbReference>
<dbReference type="OrthoDB" id="9803668at2"/>
<dbReference type="SUPFAM" id="SSF64182">
    <property type="entry name" value="DHH phosphoesterases"/>
    <property type="match status" value="1"/>
</dbReference>
<dbReference type="Pfam" id="PF01368">
    <property type="entry name" value="DHH"/>
    <property type="match status" value="1"/>
</dbReference>
<dbReference type="Gene3D" id="3.10.310.30">
    <property type="match status" value="1"/>
</dbReference>